<dbReference type="InterPro" id="IPR008983">
    <property type="entry name" value="Tumour_necrosis_fac-like_dom"/>
</dbReference>
<evidence type="ECO:0000256" key="5">
    <source>
        <dbReference type="SAM" id="SignalP"/>
    </source>
</evidence>
<dbReference type="InterPro" id="IPR050822">
    <property type="entry name" value="Cerebellin_Synaptic_Org"/>
</dbReference>
<dbReference type="PROSITE" id="PS50871">
    <property type="entry name" value="C1Q"/>
    <property type="match status" value="1"/>
</dbReference>
<evidence type="ECO:0000256" key="2">
    <source>
        <dbReference type="ARBA" id="ARBA00022525"/>
    </source>
</evidence>
<dbReference type="Proteomes" id="UP000242188">
    <property type="component" value="Unassembled WGS sequence"/>
</dbReference>
<evidence type="ECO:0000259" key="6">
    <source>
        <dbReference type="PROSITE" id="PS50871"/>
    </source>
</evidence>
<keyword evidence="2" id="KW-0964">Secreted</keyword>
<keyword evidence="8" id="KW-1185">Reference proteome</keyword>
<dbReference type="AlphaFoldDB" id="A0A210PPK8"/>
<evidence type="ECO:0000256" key="1">
    <source>
        <dbReference type="ARBA" id="ARBA00004613"/>
    </source>
</evidence>
<feature type="compositionally biased region" description="Polar residues" evidence="4">
    <location>
        <begin position="85"/>
        <end position="97"/>
    </location>
</feature>
<proteinExistence type="predicted"/>
<feature type="signal peptide" evidence="5">
    <location>
        <begin position="1"/>
        <end position="18"/>
    </location>
</feature>
<dbReference type="OrthoDB" id="6115931at2759"/>
<dbReference type="PANTHER" id="PTHR22923:SF116">
    <property type="entry name" value="C1Q DOMAIN-CONTAINING PROTEIN"/>
    <property type="match status" value="1"/>
</dbReference>
<gene>
    <name evidence="7" type="ORF">KP79_PYT17759</name>
</gene>
<dbReference type="PRINTS" id="PR00007">
    <property type="entry name" value="COMPLEMNTC1Q"/>
</dbReference>
<comment type="subcellular location">
    <subcellularLocation>
        <location evidence="1">Secreted</location>
    </subcellularLocation>
</comment>
<dbReference type="EMBL" id="NEDP02005567">
    <property type="protein sequence ID" value="OWF38435.1"/>
    <property type="molecule type" value="Genomic_DNA"/>
</dbReference>
<reference evidence="7 8" key="1">
    <citation type="journal article" date="2017" name="Nat. Ecol. Evol.">
        <title>Scallop genome provides insights into evolution of bilaterian karyotype and development.</title>
        <authorList>
            <person name="Wang S."/>
            <person name="Zhang J."/>
            <person name="Jiao W."/>
            <person name="Li J."/>
            <person name="Xun X."/>
            <person name="Sun Y."/>
            <person name="Guo X."/>
            <person name="Huan P."/>
            <person name="Dong B."/>
            <person name="Zhang L."/>
            <person name="Hu X."/>
            <person name="Sun X."/>
            <person name="Wang J."/>
            <person name="Zhao C."/>
            <person name="Wang Y."/>
            <person name="Wang D."/>
            <person name="Huang X."/>
            <person name="Wang R."/>
            <person name="Lv J."/>
            <person name="Li Y."/>
            <person name="Zhang Z."/>
            <person name="Liu B."/>
            <person name="Lu W."/>
            <person name="Hui Y."/>
            <person name="Liang J."/>
            <person name="Zhou Z."/>
            <person name="Hou R."/>
            <person name="Li X."/>
            <person name="Liu Y."/>
            <person name="Li H."/>
            <person name="Ning X."/>
            <person name="Lin Y."/>
            <person name="Zhao L."/>
            <person name="Xing Q."/>
            <person name="Dou J."/>
            <person name="Li Y."/>
            <person name="Mao J."/>
            <person name="Guo H."/>
            <person name="Dou H."/>
            <person name="Li T."/>
            <person name="Mu C."/>
            <person name="Jiang W."/>
            <person name="Fu Q."/>
            <person name="Fu X."/>
            <person name="Miao Y."/>
            <person name="Liu J."/>
            <person name="Yu Q."/>
            <person name="Li R."/>
            <person name="Liao H."/>
            <person name="Li X."/>
            <person name="Kong Y."/>
            <person name="Jiang Z."/>
            <person name="Chourrout D."/>
            <person name="Li R."/>
            <person name="Bao Z."/>
        </authorList>
    </citation>
    <scope>NUCLEOTIDE SEQUENCE [LARGE SCALE GENOMIC DNA]</scope>
    <source>
        <strain evidence="7 8">PY_sf001</strain>
    </source>
</reference>
<dbReference type="Pfam" id="PF00386">
    <property type="entry name" value="C1q"/>
    <property type="match status" value="1"/>
</dbReference>
<sequence>MDVFLIAMLWAGLGITLGDVDRLLPSFPSSPEDVGIHVLDLIYDLENRVRLLEDSRSKDVRRMRDMQSEIDELKSDNYRLQQQSSYRTTDVTTNIHKTPSDNHFSDEFVSESRQKPVYKFVQNNTASIMLMKNEDGPRSTKPDVLSKRTKTIQSLFRRRRGNAPSIPKRTGSTRVGSTNVIAFHAILGTTVTAPAVNHEIVYDHVITNNGNMYSSLTGTFTCQQPGTYVFSWSTLTNANNFLDSHLVKNGVRMGSIVNPRGTHSGSTSGLVVIQLDEGDLVWVRVGNHDSSANVYASWSMFSGFKLN</sequence>
<evidence type="ECO:0000256" key="3">
    <source>
        <dbReference type="ARBA" id="ARBA00022729"/>
    </source>
</evidence>
<dbReference type="SMART" id="SM00110">
    <property type="entry name" value="C1Q"/>
    <property type="match status" value="1"/>
</dbReference>
<evidence type="ECO:0000313" key="8">
    <source>
        <dbReference type="Proteomes" id="UP000242188"/>
    </source>
</evidence>
<protein>
    <submittedName>
        <fullName evidence="7">Complement C1q subcomponent subunit C</fullName>
    </submittedName>
</protein>
<dbReference type="Gene3D" id="2.60.120.40">
    <property type="match status" value="1"/>
</dbReference>
<dbReference type="GO" id="GO:0005576">
    <property type="term" value="C:extracellular region"/>
    <property type="evidence" value="ECO:0007669"/>
    <property type="project" value="UniProtKB-SubCell"/>
</dbReference>
<dbReference type="SUPFAM" id="SSF49842">
    <property type="entry name" value="TNF-like"/>
    <property type="match status" value="1"/>
</dbReference>
<feature type="region of interest" description="Disordered" evidence="4">
    <location>
        <begin position="85"/>
        <end position="108"/>
    </location>
</feature>
<dbReference type="PANTHER" id="PTHR22923">
    <property type="entry name" value="CEREBELLIN-RELATED"/>
    <property type="match status" value="1"/>
</dbReference>
<comment type="caution">
    <text evidence="7">The sequence shown here is derived from an EMBL/GenBank/DDBJ whole genome shotgun (WGS) entry which is preliminary data.</text>
</comment>
<name>A0A210PPK8_MIZYE</name>
<feature type="chain" id="PRO_5012713264" evidence="5">
    <location>
        <begin position="19"/>
        <end position="307"/>
    </location>
</feature>
<evidence type="ECO:0000256" key="4">
    <source>
        <dbReference type="SAM" id="MobiDB-lite"/>
    </source>
</evidence>
<feature type="compositionally biased region" description="Basic and acidic residues" evidence="4">
    <location>
        <begin position="98"/>
        <end position="108"/>
    </location>
</feature>
<feature type="domain" description="C1q" evidence="6">
    <location>
        <begin position="176"/>
        <end position="307"/>
    </location>
</feature>
<accession>A0A210PPK8</accession>
<organism evidence="7 8">
    <name type="scientific">Mizuhopecten yessoensis</name>
    <name type="common">Japanese scallop</name>
    <name type="synonym">Patinopecten yessoensis</name>
    <dbReference type="NCBI Taxonomy" id="6573"/>
    <lineage>
        <taxon>Eukaryota</taxon>
        <taxon>Metazoa</taxon>
        <taxon>Spiralia</taxon>
        <taxon>Lophotrochozoa</taxon>
        <taxon>Mollusca</taxon>
        <taxon>Bivalvia</taxon>
        <taxon>Autobranchia</taxon>
        <taxon>Pteriomorphia</taxon>
        <taxon>Pectinida</taxon>
        <taxon>Pectinoidea</taxon>
        <taxon>Pectinidae</taxon>
        <taxon>Mizuhopecten</taxon>
    </lineage>
</organism>
<evidence type="ECO:0000313" key="7">
    <source>
        <dbReference type="EMBL" id="OWF38435.1"/>
    </source>
</evidence>
<keyword evidence="3 5" id="KW-0732">Signal</keyword>
<dbReference type="InterPro" id="IPR001073">
    <property type="entry name" value="C1q_dom"/>
</dbReference>